<reference evidence="1" key="1">
    <citation type="journal article" date="2021" name="Proc. Natl. Acad. Sci. U.S.A.">
        <title>A Catalog of Tens of Thousands of Viruses from Human Metagenomes Reveals Hidden Associations with Chronic Diseases.</title>
        <authorList>
            <person name="Tisza M.J."/>
            <person name="Buck C.B."/>
        </authorList>
    </citation>
    <scope>NUCLEOTIDE SEQUENCE</scope>
    <source>
        <strain evidence="1">CtcUB23</strain>
    </source>
</reference>
<sequence length="280" mass="31639">MAIPKMTAAELAELKAIALASLWPSTDEQMAAYEATVKLRKLPEKFRTPEFVFRAVREKKNQQSTMDITKMTAAERAELKAQLEAEERAEKQKREDDVAAYKSAVDEFCRLKFSRLKAMSEEMRRLKDEVFAEAETLIKLKEELFKTKSDRHSDQFTTSDGRITLALGNRTNDGWDDTVEVGVAKVKEFIKSLAKDDDSAALAEMVMNLLAKDRKGNLKASRVLQLREIARKSGYPALIEATDIIQSAYRPEETCQFISASYKDDKGVKHTLPLSMAAMD</sequence>
<dbReference type="Pfam" id="PF11363">
    <property type="entry name" value="DUF3164"/>
    <property type="match status" value="1"/>
</dbReference>
<name>A0A8S5PJK1_9CAUD</name>
<organism evidence="1">
    <name type="scientific">Siphoviridae sp. ctcUB23</name>
    <dbReference type="NCBI Taxonomy" id="2825573"/>
    <lineage>
        <taxon>Viruses</taxon>
        <taxon>Duplodnaviria</taxon>
        <taxon>Heunggongvirae</taxon>
        <taxon>Uroviricota</taxon>
        <taxon>Caudoviricetes</taxon>
    </lineage>
</organism>
<dbReference type="InterPro" id="IPR021505">
    <property type="entry name" value="Phage_B3_Orf6"/>
</dbReference>
<proteinExistence type="predicted"/>
<accession>A0A8S5PJK1</accession>
<dbReference type="EMBL" id="BK015445">
    <property type="protein sequence ID" value="DAE07082.1"/>
    <property type="molecule type" value="Genomic_DNA"/>
</dbReference>
<protein>
    <recommendedName>
        <fullName evidence="2">DUF3164 family protein</fullName>
    </recommendedName>
</protein>
<evidence type="ECO:0000313" key="1">
    <source>
        <dbReference type="EMBL" id="DAE07082.1"/>
    </source>
</evidence>
<evidence type="ECO:0008006" key="2">
    <source>
        <dbReference type="Google" id="ProtNLM"/>
    </source>
</evidence>